<dbReference type="OrthoDB" id="9769991at2"/>
<dbReference type="Pfam" id="PF06165">
    <property type="entry name" value="GH94_b-supersand"/>
    <property type="match status" value="2"/>
</dbReference>
<keyword evidence="2" id="KW-0808">Transferase</keyword>
<evidence type="ECO:0000259" key="7">
    <source>
        <dbReference type="Pfam" id="PF17167"/>
    </source>
</evidence>
<dbReference type="Pfam" id="PF17167">
    <property type="entry name" value="Glyco_hydro_94"/>
    <property type="match status" value="1"/>
</dbReference>
<protein>
    <submittedName>
        <fullName evidence="8">Cyclic beta-1,2-glucan synthetase</fullName>
    </submittedName>
</protein>
<evidence type="ECO:0000259" key="5">
    <source>
        <dbReference type="Pfam" id="PF06165"/>
    </source>
</evidence>
<keyword evidence="4" id="KW-1133">Transmembrane helix</keyword>
<dbReference type="InterPro" id="IPR037824">
    <property type="entry name" value="GH94N_2_NdvB"/>
</dbReference>
<dbReference type="CDD" id="cd11756">
    <property type="entry name" value="GH94N_ChvB_NdvB_1_like"/>
    <property type="match status" value="1"/>
</dbReference>
<feature type="transmembrane region" description="Helical" evidence="4">
    <location>
        <begin position="944"/>
        <end position="962"/>
    </location>
</feature>
<dbReference type="InterPro" id="IPR008928">
    <property type="entry name" value="6-hairpin_glycosidase_sf"/>
</dbReference>
<dbReference type="Gene3D" id="2.60.420.10">
    <property type="entry name" value="Maltose phosphorylase, domain 3"/>
    <property type="match status" value="1"/>
</dbReference>
<evidence type="ECO:0000256" key="3">
    <source>
        <dbReference type="SAM" id="MobiDB-lite"/>
    </source>
</evidence>
<dbReference type="SMART" id="SM01068">
    <property type="entry name" value="CBM_X"/>
    <property type="match status" value="2"/>
</dbReference>
<dbReference type="Proteomes" id="UP000186002">
    <property type="component" value="Unassembled WGS sequence"/>
</dbReference>
<proteinExistence type="predicted"/>
<keyword evidence="4" id="KW-0812">Transmembrane</keyword>
<organism evidence="8 9">
    <name type="scientific">Roseibium suaedae</name>
    <dbReference type="NCBI Taxonomy" id="735517"/>
    <lineage>
        <taxon>Bacteria</taxon>
        <taxon>Pseudomonadati</taxon>
        <taxon>Pseudomonadota</taxon>
        <taxon>Alphaproteobacteria</taxon>
        <taxon>Hyphomicrobiales</taxon>
        <taxon>Stappiaceae</taxon>
        <taxon>Roseibium</taxon>
    </lineage>
</organism>
<dbReference type="Pfam" id="PF10091">
    <property type="entry name" value="Glycoamylase"/>
    <property type="match status" value="1"/>
</dbReference>
<feature type="transmembrane region" description="Helical" evidence="4">
    <location>
        <begin position="445"/>
        <end position="467"/>
    </location>
</feature>
<accession>A0A1M7PIF6</accession>
<dbReference type="SUPFAM" id="SSF48208">
    <property type="entry name" value="Six-hairpin glycosidases"/>
    <property type="match status" value="1"/>
</dbReference>
<reference evidence="8 9" key="1">
    <citation type="submission" date="2016-11" db="EMBL/GenBank/DDBJ databases">
        <authorList>
            <person name="Jaros S."/>
            <person name="Januszkiewicz K."/>
            <person name="Wedrychowicz H."/>
        </authorList>
    </citation>
    <scope>NUCLEOTIDE SEQUENCE [LARGE SCALE GENOMIC DNA]</scope>
    <source>
        <strain evidence="8 9">DSM 22153</strain>
    </source>
</reference>
<dbReference type="InterPro" id="IPR037820">
    <property type="entry name" value="GH94N_NdvB"/>
</dbReference>
<dbReference type="PANTHER" id="PTHR37469:SF2">
    <property type="entry name" value="CELLOBIONIC ACID PHOSPHORYLASE"/>
    <property type="match status" value="1"/>
</dbReference>
<dbReference type="InterPro" id="IPR052047">
    <property type="entry name" value="GH94_Enzymes"/>
</dbReference>
<evidence type="ECO:0000256" key="1">
    <source>
        <dbReference type="ARBA" id="ARBA00022676"/>
    </source>
</evidence>
<evidence type="ECO:0000256" key="4">
    <source>
        <dbReference type="SAM" id="Phobius"/>
    </source>
</evidence>
<dbReference type="InterPro" id="IPR010383">
    <property type="entry name" value="Glyco_hydrolase_94_b-supersand"/>
</dbReference>
<sequence>MTVGFSGWSPLRRASRAPWSDINPVRAEMFGVERLEQHATSLAERQDVTLKPPRVVSLQRRLEENAIALSATRKACNLELAAGHPIEPAAQWFLDNYHQVVAQIGESRTDLPASYYRTLPKLADGAFRGYPRVFGLVWAYVAHTDSHLDAAVLSRFIRAYQQVQPLTIGELWAVPITLRLVLLENLRRLSDQIGMGRKRRHEADQLADRILGAGTKQSLPLAYLEAGLNGRMSEVFAAQLAKRLRDCDPLITPAIGWLEERLAVQGSDIDLVVHHAQERQGASNVSVRNVITSLRTISEMDWPDLFEGVSLVDAKLREHAGFAAMDFASRNLYRTAVEDLARHCDHSEIEVAGLAIEAAGRVSGIAATSLYDPQSQRRSDPGWHLFAEGRIAFERQIGFRRDWSHWHHFHPGLSGYAGSIFCVTLGLLVLGLWAAAGLANAPVSMLFLALLALAALIPASTVAQILIDRLIGWTVPSTALPGLALEDGIPASLRTLVVVPTLLTNVSDMREQIEGLEVHYLSGTNGDVSFALLTDGVDAPRQNMPGDAALVTLIDKDIARLNQLYGSAPLGVRFLHLHRQRRYNPVEKLWMGWERKRGKLQELNRLLRGDTNTDYRTPDGGTPFVPSDVRYVLTLDSDTLMPRDTVRRLIGKMAHPLNRPVIDPALRRVRAGHAILQPRVTPALPAARSGTAFQYATSGPGGMDPYATAASDIYQDLFGEGCFTGKGIYDLDAFETVMAGRVPENALLSHDLLEGIFARAGLASDVELVESFPERQDLAARRIHRWCRGDWQLLPWLGRRGGLGALGRFKVLDTLRRSLLAPATLGMLTMGWLLPGMAAVLVTALVLAVLMLPSFLHAAVSAVPHRAGLHLQTHLRLMREDLALALLQTGLATAFLADASWRSLDAITRTLWRLLVSRRHLLQWTTAASLAAAPRPDLGGYARAMAPGTTLGLALAGLVAMAAPASLPLILPFAGLWLAAPYIAFRVSQVPKPRSEATLTPQDAQALRQIARRTWRYFETFVTAEDSHLPPDNFQENPHPSIAHRTSPTNIGLYLLATVAACDFGWISRKQAAGRISATLGSIETLPRLNGHFYNWYNTQDGRVLAPPYISSVDSGNLAGHLIALANACEEWAEATAPDLQRCRGGLADLLDLMEIDVVQAGVAPDPCFLATMRSLRDSLAQAEIDWPALQRLVAEAENSPWASSLPDASARSWLSLLRDSLNELATDAVGCGIDRADLAGHLRQLGETARRLAMEMDFAFLLNPERKLLSIGYSVHENALDPACYDLLASEARLASLLAVAKQDVPLRHWFRLGRASTAVRGGTALVSWAGSMFEYLMPELVMREPEGGQLGYTCRLAVTHQIAYGEAQGVPWGISESGFNARDVEFTYQYSPFGVPGLGLKRGLAGDLVIAPYATGLAAMLDPAAARRNYDALEEAGGLGAYGFYEALDFTPSRVLPGQRVSVVQSYMAHHQGMTIAAIANALTDGQIRARFHREPMIHASELLLQERLPRDIARTLPTLEEPTVTPAVPPGVERGRRISGCPSGPPISHLMSNGHYAVMLTANGGGYSRWGDIALTRWREDTTRDHQGALLHLRDISNGTELSFGPCEQGMAKTQQDVQFFEDHTTFTAQTGRLDTVLDILVSGEADAEVRRLSITNSGRSVCDLDVTSYVELTLAAPTSEAAHPTFSRMFVQTDFLPEYGALIAWRRRRNPDEPEIWAAQFMSIEGETIAPLQYDSDRATALGRDQEQARPRATTHPGPLAGRTGTVLDPVFALRNRLRVAPGDTARLMIWMVAADSREALIDLIDRHHDSNAYDRARTLAWTQAQVQLRHLGISPDEAANFQRLAAPILYHDARFRPPAAVLAKGAGRQSGLWPLAISGDLPIVLLRIDDPADIGQVRALLQAHEYWLGKQLSVDLVILNENPASYVKDLQAAIDTALRSSHSRPRSGEQRVRGAVYALRSDLVAPEARAQLLAAARVVLLARRGKIGDQLVMVLKDPDLFLAEERLADIPPEPAGYTTSRTTDKSAAPDRQEDLLAAGENLEFFNGTGGFDQDGREYVILLGPNDTTPAPWINVIANPGFGFQVSASGSGFTWAENSRDNQLTPWSNDAVADPAGEAFYIRDDDSGALISPTIHPLRKTWNGFGEETGPYIVRHGFGYSKFEHQADGIACDLVQFVPREDPVRVSVLRLKNTGEKPRHLSVAAYSEPVMGVSRAASAPFLVSSRDSATGALLVCNPWNTTFPGRVMFTGLYGPGAGVESWTGDRTEFLGSGGSAAAPAAMHSQPILSGRLGAGFDPCLAQMKAVVLAPGESVELLHLLGQCTDTATVGALVRRLRSSDPLKMLADVQKYWTETLGALQIETPDRAMDIMVNGWLPYQTLACRIEARAAFYQASGAYGFRDQLQDNMALTLTRPRQTRAHLLRAAARQFPEGDVQHWWLPHSGQGVRTRISDDCVWLGHAVAAYVASTGDTAVLDERVPFLEGHRLCDGEHDAFFLPDDADDDASLFTHCVLGLDRALTLTSPFGLPLIGTGDWNDGMNRVGAGGRGESIWLGWLLLQTLNAFIPLAEPRDTAIAQRWRTRAETLRQSMETNGWDGDWYRRATFDDGTWLGTASARTCRIDAIVQSWAVLSGQADPARATRAMEAFDRLLVNRDDGLSLLFTPPFGADLMPEDNDPGYIAAYPPGLRENGGQYSHAAMWAILAWARLGRGDRAAELFSLVNPINHTRTEAAAQLYKTEPYAVAADVYSVAPHIGRGGWSWYTGSAAWMHRAAIEGILGITREGNRLRVAPNIPADWPGFSARLKVADTLCEIRVVHTEDAMARLDGLVITAAGPEVFMPLDGVPHDLVLGLSHVEPKTPAV</sequence>
<feature type="region of interest" description="Disordered" evidence="3">
    <location>
        <begin position="1746"/>
        <end position="1765"/>
    </location>
</feature>
<dbReference type="InterPro" id="IPR012341">
    <property type="entry name" value="6hp_glycosidase-like_sf"/>
</dbReference>
<keyword evidence="4" id="KW-0472">Membrane</keyword>
<dbReference type="PANTHER" id="PTHR37469">
    <property type="entry name" value="CELLOBIONIC ACID PHOSPHORYLASE-RELATED"/>
    <property type="match status" value="1"/>
</dbReference>
<feature type="domain" description="Glycosyl hydrolase 94 supersandwich" evidence="5">
    <location>
        <begin position="1549"/>
        <end position="1814"/>
    </location>
</feature>
<dbReference type="STRING" id="735517.SAMN05444272_4425"/>
<evidence type="ECO:0000256" key="2">
    <source>
        <dbReference type="ARBA" id="ARBA00022679"/>
    </source>
</evidence>
<dbReference type="SUPFAM" id="SSF74650">
    <property type="entry name" value="Galactose mutarotase-like"/>
    <property type="match status" value="2"/>
</dbReference>
<dbReference type="GO" id="GO:0030246">
    <property type="term" value="F:carbohydrate binding"/>
    <property type="evidence" value="ECO:0007669"/>
    <property type="project" value="InterPro"/>
</dbReference>
<dbReference type="Gene3D" id="2.70.98.40">
    <property type="entry name" value="Glycoside hydrolase, family 65, N-terminal domain"/>
    <property type="match status" value="2"/>
</dbReference>
<dbReference type="InterPro" id="IPR019282">
    <property type="entry name" value="Glycoamylase-like_cons_dom"/>
</dbReference>
<dbReference type="InterPro" id="IPR037018">
    <property type="entry name" value="GH65_N"/>
</dbReference>
<gene>
    <name evidence="8" type="ORF">SAMN05444272_4425</name>
</gene>
<feature type="transmembrane region" description="Helical" evidence="4">
    <location>
        <begin position="840"/>
        <end position="861"/>
    </location>
</feature>
<name>A0A1M7PIF6_9HYPH</name>
<feature type="domain" description="Glycosyl hydrolase 94 supersandwich" evidence="5">
    <location>
        <begin position="2061"/>
        <end position="2342"/>
    </location>
</feature>
<evidence type="ECO:0000313" key="9">
    <source>
        <dbReference type="Proteomes" id="UP000186002"/>
    </source>
</evidence>
<feature type="transmembrane region" description="Helical" evidence="4">
    <location>
        <begin position="416"/>
        <end position="439"/>
    </location>
</feature>
<dbReference type="EMBL" id="FRBW01000008">
    <property type="protein sequence ID" value="SHN16741.1"/>
    <property type="molecule type" value="Genomic_DNA"/>
</dbReference>
<dbReference type="Gene3D" id="1.50.10.10">
    <property type="match status" value="1"/>
</dbReference>
<dbReference type="InterPro" id="IPR033432">
    <property type="entry name" value="GH94_catalytic"/>
</dbReference>
<dbReference type="GO" id="GO:0016757">
    <property type="term" value="F:glycosyltransferase activity"/>
    <property type="evidence" value="ECO:0007669"/>
    <property type="project" value="UniProtKB-KW"/>
</dbReference>
<keyword evidence="1" id="KW-0328">Glycosyltransferase</keyword>
<feature type="domain" description="Glycoamylase-like" evidence="6">
    <location>
        <begin position="1289"/>
        <end position="1496"/>
    </location>
</feature>
<dbReference type="CDD" id="cd11753">
    <property type="entry name" value="GH94N_ChvB_NdvB_2_like"/>
    <property type="match status" value="1"/>
</dbReference>
<dbReference type="GO" id="GO:0005975">
    <property type="term" value="P:carbohydrate metabolic process"/>
    <property type="evidence" value="ECO:0007669"/>
    <property type="project" value="InterPro"/>
</dbReference>
<dbReference type="Gene3D" id="1.50.10.140">
    <property type="match status" value="1"/>
</dbReference>
<evidence type="ECO:0000259" key="6">
    <source>
        <dbReference type="Pfam" id="PF10091"/>
    </source>
</evidence>
<feature type="domain" description="Glycosyl hydrolase 94 catalytic" evidence="7">
    <location>
        <begin position="2355"/>
        <end position="2783"/>
    </location>
</feature>
<keyword evidence="9" id="KW-1185">Reference proteome</keyword>
<dbReference type="InterPro" id="IPR011013">
    <property type="entry name" value="Gal_mutarotase_sf_dom"/>
</dbReference>
<dbReference type="RefSeq" id="WP_073015545.1">
    <property type="nucleotide sequence ID" value="NZ_FRBW01000008.1"/>
</dbReference>
<evidence type="ECO:0000313" key="8">
    <source>
        <dbReference type="EMBL" id="SHN16741.1"/>
    </source>
</evidence>